<protein>
    <submittedName>
        <fullName evidence="1">Tripeptidyl-peptidase II protein</fullName>
        <ecNumber evidence="1">3.4.14.10</ecNumber>
    </submittedName>
</protein>
<reference evidence="2" key="1">
    <citation type="journal article" date="2022" name="Nat. Commun.">
        <title>Chromosome evolution and the genetic basis of agronomically important traits in greater yam.</title>
        <authorList>
            <person name="Bredeson J.V."/>
            <person name="Lyons J.B."/>
            <person name="Oniyinde I.O."/>
            <person name="Okereke N.R."/>
            <person name="Kolade O."/>
            <person name="Nnabue I."/>
            <person name="Nwadili C.O."/>
            <person name="Hribova E."/>
            <person name="Parker M."/>
            <person name="Nwogha J."/>
            <person name="Shu S."/>
            <person name="Carlson J."/>
            <person name="Kariba R."/>
            <person name="Muthemba S."/>
            <person name="Knop K."/>
            <person name="Barton G.J."/>
            <person name="Sherwood A.V."/>
            <person name="Lopez-Montes A."/>
            <person name="Asiedu R."/>
            <person name="Jamnadass R."/>
            <person name="Muchugi A."/>
            <person name="Goodstein D."/>
            <person name="Egesi C.N."/>
            <person name="Featherston J."/>
            <person name="Asfaw A."/>
            <person name="Simpson G.G."/>
            <person name="Dolezel J."/>
            <person name="Hendre P.S."/>
            <person name="Van Deynze A."/>
            <person name="Kumar P.L."/>
            <person name="Obidiegwu J.E."/>
            <person name="Bhattacharjee R."/>
            <person name="Rokhsar D.S."/>
        </authorList>
    </citation>
    <scope>NUCLEOTIDE SEQUENCE [LARGE SCALE GENOMIC DNA]</scope>
    <source>
        <strain evidence="2">cv. TDa95/00328</strain>
    </source>
</reference>
<accession>A0ACB7U848</accession>
<keyword evidence="2" id="KW-1185">Reference proteome</keyword>
<evidence type="ECO:0000313" key="2">
    <source>
        <dbReference type="Proteomes" id="UP000827976"/>
    </source>
</evidence>
<comment type="caution">
    <text evidence="1">The sequence shown here is derived from an EMBL/GenBank/DDBJ whole genome shotgun (WGS) entry which is preliminary data.</text>
</comment>
<keyword evidence="1" id="KW-0378">Hydrolase</keyword>
<organism evidence="1 2">
    <name type="scientific">Dioscorea alata</name>
    <name type="common">Purple yam</name>
    <dbReference type="NCBI Taxonomy" id="55571"/>
    <lineage>
        <taxon>Eukaryota</taxon>
        <taxon>Viridiplantae</taxon>
        <taxon>Streptophyta</taxon>
        <taxon>Embryophyta</taxon>
        <taxon>Tracheophyta</taxon>
        <taxon>Spermatophyta</taxon>
        <taxon>Magnoliopsida</taxon>
        <taxon>Liliopsida</taxon>
        <taxon>Dioscoreales</taxon>
        <taxon>Dioscoreaceae</taxon>
        <taxon>Dioscorea</taxon>
    </lineage>
</organism>
<sequence length="782" mass="82635">MASSPSLLLLLQWLLLLLSMSFSHSMNQQNQTYIIYMNPSHKPSHHPTLTSWFHSHLLSLSLSPSTHLLYSYSPLLPAFSALIPASHLQLLLSHPSVLHLHPDPFLNLHTTRSPDFLGLPHTSPSSPAASLDATDVIVAVLDTGVWPESPSFSDSGLPPIPSRWRGRCDAGVDFSPKLCNRKLIGARSFSRGFHASGRDGQREFESARDRDGHGTHTASTAAGALVANASLLGYANGTARGMATGARVAAYKVCWASGCFGSDILAAIVAAVEDGVDVISLSLGGGAVPYYRDVIASAAFAATAAGVFVAASAGNSGPEVASLANAAPWLATVGAGTLDREFPASVSLLNSLEIQGVSLYAGRGLGNAVLPLVYGSGAGSKGNSNANSSRLCLAGALDPARVRGKVVLCDRGVSARVEKGLVVKQAGGAGMVLANTEASGEELVADSHLLPAVAVGRRDGDIIRQYVLNAKKPKVSLSFKGTVLGVRPSPVVAAFSSRGPNVVTPEILKPDFIGPGVNILAGWSGSVGPTGLAKDTRRTEFNIMSGTSMSCPHISGLAALLKAAHPSWSPSAIKSALMTTAYTVDNTGSPLRDAADGTPANPMAYGAGHVDPEKALSPGLIYDLTTDDYIAFLCSLNYSIEHVKAVTKMPNITCSHRLSSPGNLNYPSFSVLFNPKSHRVVKYTRELTNVDEKGSFYNVDVTGPSSVRVIVKPTKLVFKNVGQKLKYSIIFVSKKGGGTKKNTEFGWLTWSNKLHRVRSPIAYTWQTFRPKIQTKKQALKTE</sequence>
<evidence type="ECO:0000313" key="1">
    <source>
        <dbReference type="EMBL" id="KAH7656509.1"/>
    </source>
</evidence>
<name>A0ACB7U848_DIOAL</name>
<dbReference type="EMBL" id="CM037028">
    <property type="protein sequence ID" value="KAH7656509.1"/>
    <property type="molecule type" value="Genomic_DNA"/>
</dbReference>
<gene>
    <name evidence="1" type="ORF">IHE45_18G078300</name>
</gene>
<dbReference type="EC" id="3.4.14.10" evidence="1"/>
<dbReference type="Proteomes" id="UP000827976">
    <property type="component" value="Chromosome 18"/>
</dbReference>
<proteinExistence type="predicted"/>